<dbReference type="PROSITE" id="PS50076">
    <property type="entry name" value="DNAJ_2"/>
    <property type="match status" value="1"/>
</dbReference>
<name>A0A4S2F240_9ACTN</name>
<dbReference type="GO" id="GO:0042026">
    <property type="term" value="P:protein refolding"/>
    <property type="evidence" value="ECO:0007669"/>
    <property type="project" value="TreeGrafter"/>
</dbReference>
<dbReference type="PRINTS" id="PR00625">
    <property type="entry name" value="JDOMAIN"/>
</dbReference>
<feature type="domain" description="J" evidence="2">
    <location>
        <begin position="5"/>
        <end position="66"/>
    </location>
</feature>
<dbReference type="InterPro" id="IPR036869">
    <property type="entry name" value="J_dom_sf"/>
</dbReference>
<dbReference type="CDD" id="cd10747">
    <property type="entry name" value="DnaJ_C"/>
    <property type="match status" value="1"/>
</dbReference>
<dbReference type="Gene3D" id="2.60.260.20">
    <property type="entry name" value="Urease metallochaperone UreE, N-terminal domain"/>
    <property type="match status" value="2"/>
</dbReference>
<dbReference type="InterPro" id="IPR008971">
    <property type="entry name" value="HSP40/DnaJ_pept-bd"/>
</dbReference>
<evidence type="ECO:0000259" key="2">
    <source>
        <dbReference type="PROSITE" id="PS50076"/>
    </source>
</evidence>
<keyword evidence="1" id="KW-0143">Chaperone</keyword>
<organism evidence="3 4">
    <name type="scientific">Muricaecibacterium torontonense</name>
    <dbReference type="NCBI Taxonomy" id="3032871"/>
    <lineage>
        <taxon>Bacteria</taxon>
        <taxon>Bacillati</taxon>
        <taxon>Actinomycetota</taxon>
        <taxon>Coriobacteriia</taxon>
        <taxon>Coriobacteriales</taxon>
        <taxon>Atopobiaceae</taxon>
        <taxon>Muricaecibacterium</taxon>
    </lineage>
</organism>
<dbReference type="InterPro" id="IPR001623">
    <property type="entry name" value="DnaJ_domain"/>
</dbReference>
<protein>
    <submittedName>
        <fullName evidence="3">J domain-containing protein</fullName>
    </submittedName>
</protein>
<dbReference type="RefSeq" id="WP_136011635.1">
    <property type="nucleotide sequence ID" value="NZ_SRYE01000001.1"/>
</dbReference>
<dbReference type="PROSITE" id="PS00636">
    <property type="entry name" value="DNAJ_1"/>
    <property type="match status" value="1"/>
</dbReference>
<dbReference type="GO" id="GO:0051082">
    <property type="term" value="F:unfolded protein binding"/>
    <property type="evidence" value="ECO:0007669"/>
    <property type="project" value="InterPro"/>
</dbReference>
<evidence type="ECO:0000313" key="3">
    <source>
        <dbReference type="EMBL" id="TGY63009.1"/>
    </source>
</evidence>
<sequence>MPKKNFYDVLGVSRDASQDEIKKSFRKLAQKYHPDAGGDEDKFKEISEAYETLSDPAKRKEYDQVLMFGGIPGADFGGDGGRGRAYTYSSADGFDFSDIFSGFGGGAASDGAGFDFSSIFGGGQPRSQKGGDLTMSIDVTFDEALEGAQRKVTYRVPSTGEEQTLTVKIPAGAVNGGKLRYRKRGEYGRNGGERGDLVITTRVEEHPLFKRDGADVRMDVPISIYEAALGATIEIPTPEGKVVRLKVPKGTQDGKTFRFKDLGAPNVKKKGAKGALYVTVKVEVPTRLTKEERAGLEQAMENDHHDWRRDIERLVKKNS</sequence>
<dbReference type="PANTHER" id="PTHR43096">
    <property type="entry name" value="DNAJ HOMOLOG 1, MITOCHONDRIAL-RELATED"/>
    <property type="match status" value="1"/>
</dbReference>
<keyword evidence="4" id="KW-1185">Reference proteome</keyword>
<dbReference type="AlphaFoldDB" id="A0A4S2F240"/>
<dbReference type="OrthoDB" id="9779889at2"/>
<dbReference type="InterPro" id="IPR002939">
    <property type="entry name" value="DnaJ_C"/>
</dbReference>
<dbReference type="InterPro" id="IPR018253">
    <property type="entry name" value="DnaJ_domain_CS"/>
</dbReference>
<gene>
    <name evidence="3" type="ORF">E5334_00350</name>
</gene>
<dbReference type="EMBL" id="SRYE01000001">
    <property type="protein sequence ID" value="TGY63009.1"/>
    <property type="molecule type" value="Genomic_DNA"/>
</dbReference>
<dbReference type="Proteomes" id="UP000310263">
    <property type="component" value="Unassembled WGS sequence"/>
</dbReference>
<dbReference type="SUPFAM" id="SSF49493">
    <property type="entry name" value="HSP40/DnaJ peptide-binding domain"/>
    <property type="match status" value="2"/>
</dbReference>
<dbReference type="FunFam" id="2.60.260.20:FF:000013">
    <property type="entry name" value="DnaJ subfamily B member 11"/>
    <property type="match status" value="1"/>
</dbReference>
<dbReference type="Pfam" id="PF01556">
    <property type="entry name" value="DnaJ_C"/>
    <property type="match status" value="1"/>
</dbReference>
<dbReference type="Pfam" id="PF00226">
    <property type="entry name" value="DnaJ"/>
    <property type="match status" value="1"/>
</dbReference>
<dbReference type="CDD" id="cd06257">
    <property type="entry name" value="DnaJ"/>
    <property type="match status" value="1"/>
</dbReference>
<evidence type="ECO:0000313" key="4">
    <source>
        <dbReference type="Proteomes" id="UP000310263"/>
    </source>
</evidence>
<accession>A0A4S2F240</accession>
<dbReference type="PANTHER" id="PTHR43096:SF52">
    <property type="entry name" value="DNAJ HOMOLOG 1, MITOCHONDRIAL-RELATED"/>
    <property type="match status" value="1"/>
</dbReference>
<dbReference type="Gene3D" id="1.10.287.110">
    <property type="entry name" value="DnaJ domain"/>
    <property type="match status" value="1"/>
</dbReference>
<dbReference type="SUPFAM" id="SSF46565">
    <property type="entry name" value="Chaperone J-domain"/>
    <property type="match status" value="1"/>
</dbReference>
<dbReference type="GO" id="GO:0005737">
    <property type="term" value="C:cytoplasm"/>
    <property type="evidence" value="ECO:0007669"/>
    <property type="project" value="TreeGrafter"/>
</dbReference>
<reference evidence="3 4" key="1">
    <citation type="submission" date="2019-04" db="EMBL/GenBank/DDBJ databases">
        <title>Microbes associate with the intestines of laboratory mice.</title>
        <authorList>
            <person name="Navarre W."/>
            <person name="Wong E."/>
            <person name="Huang K."/>
            <person name="Tropini C."/>
            <person name="Ng K."/>
            <person name="Yu B."/>
        </authorList>
    </citation>
    <scope>NUCLEOTIDE SEQUENCE [LARGE SCALE GENOMIC DNA]</scope>
    <source>
        <strain evidence="3 4">NM07_P-09</strain>
    </source>
</reference>
<evidence type="ECO:0000256" key="1">
    <source>
        <dbReference type="ARBA" id="ARBA00023186"/>
    </source>
</evidence>
<proteinExistence type="predicted"/>
<comment type="caution">
    <text evidence="3">The sequence shown here is derived from an EMBL/GenBank/DDBJ whole genome shotgun (WGS) entry which is preliminary data.</text>
</comment>
<dbReference type="SMART" id="SM00271">
    <property type="entry name" value="DnaJ"/>
    <property type="match status" value="1"/>
</dbReference>